<comment type="caution">
    <text evidence="1">The sequence shown here is derived from an EMBL/GenBank/DDBJ whole genome shotgun (WGS) entry which is preliminary data.</text>
</comment>
<organism evidence="1 2">
    <name type="scientific">Hymenoscyphus albidus</name>
    <dbReference type="NCBI Taxonomy" id="595503"/>
    <lineage>
        <taxon>Eukaryota</taxon>
        <taxon>Fungi</taxon>
        <taxon>Dikarya</taxon>
        <taxon>Ascomycota</taxon>
        <taxon>Pezizomycotina</taxon>
        <taxon>Leotiomycetes</taxon>
        <taxon>Helotiales</taxon>
        <taxon>Helotiaceae</taxon>
        <taxon>Hymenoscyphus</taxon>
    </lineage>
</organism>
<keyword evidence="2" id="KW-1185">Reference proteome</keyword>
<dbReference type="OrthoDB" id="5301876at2759"/>
<dbReference type="AlphaFoldDB" id="A0A9N9LQU5"/>
<dbReference type="Proteomes" id="UP000701801">
    <property type="component" value="Unassembled WGS sequence"/>
</dbReference>
<dbReference type="EMBL" id="CAJVRM010000327">
    <property type="protein sequence ID" value="CAG8979640.1"/>
    <property type="molecule type" value="Genomic_DNA"/>
</dbReference>
<gene>
    <name evidence="1" type="ORF">HYALB_00011524</name>
</gene>
<reference evidence="1" key="1">
    <citation type="submission" date="2021-07" db="EMBL/GenBank/DDBJ databases">
        <authorList>
            <person name="Durling M."/>
        </authorList>
    </citation>
    <scope>NUCLEOTIDE SEQUENCE</scope>
</reference>
<evidence type="ECO:0000313" key="1">
    <source>
        <dbReference type="EMBL" id="CAG8979640.1"/>
    </source>
</evidence>
<protein>
    <submittedName>
        <fullName evidence="1">Uncharacterized protein</fullName>
    </submittedName>
</protein>
<accession>A0A9N9LQU5</accession>
<name>A0A9N9LQU5_9HELO</name>
<proteinExistence type="predicted"/>
<evidence type="ECO:0000313" key="2">
    <source>
        <dbReference type="Proteomes" id="UP000701801"/>
    </source>
</evidence>
<sequence>MSHEGPRDPTSWTDVHFALFVLVYISTDQINEILQTSYSGASLGSWNLWLATSYTNAPRKQGDQYTDGTKPPIPKDWNSPFLGKSITDAVEFVEGLPDESTVDWHHFVIVGEDYLKSGIVNLCRIGDEELKGKEVDVLPCSVEHASLTLMGLEPHGWEEIRSNVEDGYSPI</sequence>